<dbReference type="SUPFAM" id="SSF143422">
    <property type="entry name" value="Transposase IS200-like"/>
    <property type="match status" value="1"/>
</dbReference>
<comment type="caution">
    <text evidence="1">The sequence shown here is derived from an EMBL/GenBank/DDBJ whole genome shotgun (WGS) entry which is preliminary data.</text>
</comment>
<dbReference type="GO" id="GO:0004803">
    <property type="term" value="F:transposase activity"/>
    <property type="evidence" value="ECO:0007669"/>
    <property type="project" value="InterPro"/>
</dbReference>
<reference evidence="1 2" key="1">
    <citation type="submission" date="2018-08" db="EMBL/GenBank/DDBJ databases">
        <title>Genome and evolution of the arbuscular mycorrhizal fungus Diversispora epigaea (formerly Glomus versiforme) and its bacterial endosymbionts.</title>
        <authorList>
            <person name="Sun X."/>
            <person name="Fei Z."/>
            <person name="Harrison M."/>
        </authorList>
    </citation>
    <scope>NUCLEOTIDE SEQUENCE [LARGE SCALE GENOMIC DNA]</scope>
    <source>
        <strain evidence="1 2">IT104</strain>
    </source>
</reference>
<organism evidence="1 2">
    <name type="scientific">Diversispora epigaea</name>
    <dbReference type="NCBI Taxonomy" id="1348612"/>
    <lineage>
        <taxon>Eukaryota</taxon>
        <taxon>Fungi</taxon>
        <taxon>Fungi incertae sedis</taxon>
        <taxon>Mucoromycota</taxon>
        <taxon>Glomeromycotina</taxon>
        <taxon>Glomeromycetes</taxon>
        <taxon>Diversisporales</taxon>
        <taxon>Diversisporaceae</taxon>
        <taxon>Diversispora</taxon>
    </lineage>
</organism>
<keyword evidence="2" id="KW-1185">Reference proteome</keyword>
<proteinExistence type="predicted"/>
<evidence type="ECO:0000313" key="2">
    <source>
        <dbReference type="Proteomes" id="UP000266861"/>
    </source>
</evidence>
<dbReference type="GO" id="GO:0003677">
    <property type="term" value="F:DNA binding"/>
    <property type="evidence" value="ECO:0007669"/>
    <property type="project" value="InterPro"/>
</dbReference>
<dbReference type="AlphaFoldDB" id="A0A397J0V8"/>
<protein>
    <submittedName>
        <fullName evidence="1">Uncharacterized protein</fullName>
    </submittedName>
</protein>
<evidence type="ECO:0000313" key="1">
    <source>
        <dbReference type="EMBL" id="RHZ80532.1"/>
    </source>
</evidence>
<dbReference type="OrthoDB" id="5330842at2759"/>
<gene>
    <name evidence="1" type="ORF">Glove_134g106</name>
</gene>
<dbReference type="EMBL" id="PQFF01000125">
    <property type="protein sequence ID" value="RHZ80532.1"/>
    <property type="molecule type" value="Genomic_DNA"/>
</dbReference>
<sequence length="139" mass="16249">MFEHNLALINLTTVIHGRTTMIRPADICYAKIKITYVTSKKLVQIERYNNTPNHTHILIEIMQEVIKNYSPMAIVKAVKEHANNELDFGKSVKDLKRKEVTNIKYKLRNSLETYLVDSIELESNILETISYLKNLYYCE</sequence>
<accession>A0A397J0V8</accession>
<dbReference type="GO" id="GO:0006313">
    <property type="term" value="P:DNA transposition"/>
    <property type="evidence" value="ECO:0007669"/>
    <property type="project" value="InterPro"/>
</dbReference>
<dbReference type="Proteomes" id="UP000266861">
    <property type="component" value="Unassembled WGS sequence"/>
</dbReference>
<name>A0A397J0V8_9GLOM</name>
<dbReference type="InterPro" id="IPR036515">
    <property type="entry name" value="Transposase_17_sf"/>
</dbReference>